<proteinExistence type="predicted"/>
<comment type="caution">
    <text evidence="5">The sequence shown here is derived from an EMBL/GenBank/DDBJ whole genome shotgun (WGS) entry which is preliminary data.</text>
</comment>
<keyword evidence="2" id="KW-0012">Acyltransferase</keyword>
<dbReference type="SUPFAM" id="SSF55729">
    <property type="entry name" value="Acyl-CoA N-acyltransferases (Nat)"/>
    <property type="match status" value="1"/>
</dbReference>
<feature type="domain" description="N-acetyltransferase" evidence="4">
    <location>
        <begin position="97"/>
        <end position="284"/>
    </location>
</feature>
<dbReference type="Gene3D" id="3.40.630.30">
    <property type="match status" value="1"/>
</dbReference>
<evidence type="ECO:0000256" key="1">
    <source>
        <dbReference type="ARBA" id="ARBA00022679"/>
    </source>
</evidence>
<evidence type="ECO:0000313" key="5">
    <source>
        <dbReference type="EMBL" id="EWM25101.1"/>
    </source>
</evidence>
<dbReference type="GO" id="GO:0031415">
    <property type="term" value="C:NatA complex"/>
    <property type="evidence" value="ECO:0007669"/>
    <property type="project" value="TreeGrafter"/>
</dbReference>
<dbReference type="AlphaFoldDB" id="W7TWT6"/>
<feature type="chain" id="PRO_5004904721" evidence="3">
    <location>
        <begin position="33"/>
        <end position="332"/>
    </location>
</feature>
<keyword evidence="6" id="KW-1185">Reference proteome</keyword>
<organism evidence="5 6">
    <name type="scientific">Nannochloropsis gaditana</name>
    <dbReference type="NCBI Taxonomy" id="72520"/>
    <lineage>
        <taxon>Eukaryota</taxon>
        <taxon>Sar</taxon>
        <taxon>Stramenopiles</taxon>
        <taxon>Ochrophyta</taxon>
        <taxon>Eustigmatophyceae</taxon>
        <taxon>Eustigmatales</taxon>
        <taxon>Monodopsidaceae</taxon>
        <taxon>Nannochloropsis</taxon>
    </lineage>
</organism>
<sequence>MPRRPHRSAGQRLLSMTTLLLLNNALCPQICCEAFQPGHSAVVTQTSTTTRGFGVATATFRVKVHAHHTNAAEASRFRDVKEQQIQRLRLRSPFLCVNIKPASRLEELLAVIELRAKVFANTLEPLSVKSRLRRIKHILDRRAKGSLILIATARDLMSPFSDEVIIGSIECSTHEFDNGASPFLRDSADVCKLYVTELCVRDAFRGKGVATALLKAVDGIADSLGAAYVCLFCERLNLAASRLYISSNYHEVGHSPSVNKFAGALGLPTAAKAYGFFYKQISHPTTDHAEAELSRGIAEKGPVHSWALSIPSLSALRRPHSHACQIGPPSSL</sequence>
<dbReference type="PANTHER" id="PTHR42919:SF8">
    <property type="entry name" value="N-ALPHA-ACETYLTRANSFERASE 50"/>
    <property type="match status" value="1"/>
</dbReference>
<keyword evidence="1" id="KW-0808">Transferase</keyword>
<reference evidence="5 6" key="1">
    <citation type="journal article" date="2014" name="Mol. Plant">
        <title>Chromosome Scale Genome Assembly and Transcriptome Profiling of Nannochloropsis gaditana in Nitrogen Depletion.</title>
        <authorList>
            <person name="Corteggiani Carpinelli E."/>
            <person name="Telatin A."/>
            <person name="Vitulo N."/>
            <person name="Forcato C."/>
            <person name="D'Angelo M."/>
            <person name="Schiavon R."/>
            <person name="Vezzi A."/>
            <person name="Giacometti G.M."/>
            <person name="Morosinotto T."/>
            <person name="Valle G."/>
        </authorList>
    </citation>
    <scope>NUCLEOTIDE SEQUENCE [LARGE SCALE GENOMIC DNA]</scope>
    <source>
        <strain evidence="5 6">B-31</strain>
    </source>
</reference>
<evidence type="ECO:0000259" key="4">
    <source>
        <dbReference type="PROSITE" id="PS51186"/>
    </source>
</evidence>
<dbReference type="Pfam" id="PF00583">
    <property type="entry name" value="Acetyltransf_1"/>
    <property type="match status" value="1"/>
</dbReference>
<evidence type="ECO:0000256" key="3">
    <source>
        <dbReference type="SAM" id="SignalP"/>
    </source>
</evidence>
<protein>
    <submittedName>
        <fullName evidence="5">Gnat family</fullName>
    </submittedName>
</protein>
<dbReference type="OrthoDB" id="47374at2759"/>
<name>W7TWT6_9STRA</name>
<dbReference type="GO" id="GO:0007064">
    <property type="term" value="P:mitotic sister chromatid cohesion"/>
    <property type="evidence" value="ECO:0007669"/>
    <property type="project" value="TreeGrafter"/>
</dbReference>
<keyword evidence="3" id="KW-0732">Signal</keyword>
<dbReference type="PROSITE" id="PS51186">
    <property type="entry name" value="GNAT"/>
    <property type="match status" value="1"/>
</dbReference>
<dbReference type="CDD" id="cd04301">
    <property type="entry name" value="NAT_SF"/>
    <property type="match status" value="1"/>
</dbReference>
<dbReference type="InterPro" id="IPR000182">
    <property type="entry name" value="GNAT_dom"/>
</dbReference>
<gene>
    <name evidence="5" type="ORF">Naga_100016g42</name>
</gene>
<dbReference type="EMBL" id="AZIL01001059">
    <property type="protein sequence ID" value="EWM25101.1"/>
    <property type="molecule type" value="Genomic_DNA"/>
</dbReference>
<evidence type="ECO:0000256" key="2">
    <source>
        <dbReference type="ARBA" id="ARBA00023315"/>
    </source>
</evidence>
<dbReference type="InterPro" id="IPR016181">
    <property type="entry name" value="Acyl_CoA_acyltransferase"/>
</dbReference>
<accession>W7TWT6</accession>
<dbReference type="PANTHER" id="PTHR42919">
    <property type="entry name" value="N-ALPHA-ACETYLTRANSFERASE"/>
    <property type="match status" value="1"/>
</dbReference>
<evidence type="ECO:0000313" key="6">
    <source>
        <dbReference type="Proteomes" id="UP000019335"/>
    </source>
</evidence>
<dbReference type="GO" id="GO:0008080">
    <property type="term" value="F:N-acetyltransferase activity"/>
    <property type="evidence" value="ECO:0007669"/>
    <property type="project" value="TreeGrafter"/>
</dbReference>
<dbReference type="Proteomes" id="UP000019335">
    <property type="component" value="Chromosome 12"/>
</dbReference>
<dbReference type="InterPro" id="IPR051556">
    <property type="entry name" value="N-term/lysine_N-AcTrnsfr"/>
</dbReference>
<feature type="signal peptide" evidence="3">
    <location>
        <begin position="1"/>
        <end position="32"/>
    </location>
</feature>